<dbReference type="SUPFAM" id="SSF56672">
    <property type="entry name" value="DNA/RNA polymerases"/>
    <property type="match status" value="1"/>
</dbReference>
<dbReference type="InterPro" id="IPR054465">
    <property type="entry name" value="Integrase_p58-like_C"/>
</dbReference>
<dbReference type="PROSITE" id="PS50158">
    <property type="entry name" value="ZF_CCHC"/>
    <property type="match status" value="1"/>
</dbReference>
<dbReference type="SUPFAM" id="SSF50630">
    <property type="entry name" value="Acid proteases"/>
    <property type="match status" value="1"/>
</dbReference>
<dbReference type="InterPro" id="IPR036875">
    <property type="entry name" value="Znf_CCHC_sf"/>
</dbReference>
<dbReference type="Gene3D" id="3.10.10.10">
    <property type="entry name" value="HIV Type 1 Reverse Transcriptase, subunit A, domain 1"/>
    <property type="match status" value="1"/>
</dbReference>
<protein>
    <recommendedName>
        <fullName evidence="1">RNA-directed DNA polymerase</fullName>
        <ecNumber evidence="1">2.7.7.49</ecNumber>
    </recommendedName>
</protein>
<dbReference type="InterPro" id="IPR043502">
    <property type="entry name" value="DNA/RNA_pol_sf"/>
</dbReference>
<proteinExistence type="predicted"/>
<dbReference type="SMART" id="SM00343">
    <property type="entry name" value="ZnF_C2HC"/>
    <property type="match status" value="1"/>
</dbReference>
<keyword evidence="10" id="KW-1185">Reference proteome</keyword>
<dbReference type="CDD" id="cd01647">
    <property type="entry name" value="RT_LTR"/>
    <property type="match status" value="1"/>
</dbReference>
<dbReference type="GO" id="GO:0003676">
    <property type="term" value="F:nucleic acid binding"/>
    <property type="evidence" value="ECO:0007669"/>
    <property type="project" value="InterPro"/>
</dbReference>
<keyword evidence="6" id="KW-0863">Zinc-finger</keyword>
<evidence type="ECO:0000256" key="4">
    <source>
        <dbReference type="ARBA" id="ARBA00022722"/>
    </source>
</evidence>
<dbReference type="Proteomes" id="UP000054653">
    <property type="component" value="Unassembled WGS sequence"/>
</dbReference>
<feature type="compositionally biased region" description="Gly residues" evidence="7">
    <location>
        <begin position="440"/>
        <end position="452"/>
    </location>
</feature>
<dbReference type="STRING" id="45882.A0A0V1CDQ5"/>
<dbReference type="InterPro" id="IPR041588">
    <property type="entry name" value="Integrase_H2C2"/>
</dbReference>
<keyword evidence="5" id="KW-0378">Hydrolase</keyword>
<dbReference type="PANTHER" id="PTHR37984:SF5">
    <property type="entry name" value="PROTEIN NYNRIN-LIKE"/>
    <property type="match status" value="1"/>
</dbReference>
<feature type="region of interest" description="Disordered" evidence="7">
    <location>
        <begin position="437"/>
        <end position="463"/>
    </location>
</feature>
<name>A0A0V1CDQ5_TRIBR</name>
<keyword evidence="6" id="KW-0862">Zinc</keyword>
<dbReference type="Pfam" id="PF00098">
    <property type="entry name" value="zf-CCHC"/>
    <property type="match status" value="1"/>
</dbReference>
<keyword evidence="6" id="KW-0479">Metal-binding</keyword>
<comment type="caution">
    <text evidence="9">The sequence shown here is derived from an EMBL/GenBank/DDBJ whole genome shotgun (WGS) entry which is preliminary data.</text>
</comment>
<dbReference type="EMBL" id="JYDI01000246">
    <property type="protein sequence ID" value="KRY47349.1"/>
    <property type="molecule type" value="Genomic_DNA"/>
</dbReference>
<dbReference type="InterPro" id="IPR043128">
    <property type="entry name" value="Rev_trsase/Diguanyl_cyclase"/>
</dbReference>
<evidence type="ECO:0000256" key="5">
    <source>
        <dbReference type="ARBA" id="ARBA00022759"/>
    </source>
</evidence>
<dbReference type="EC" id="2.7.7.49" evidence="1"/>
<feature type="compositionally biased region" description="Basic residues" evidence="7">
    <location>
        <begin position="1061"/>
        <end position="1071"/>
    </location>
</feature>
<dbReference type="FunFam" id="1.10.340.70:FF:000001">
    <property type="entry name" value="Retrovirus-related Pol polyprotein from transposon gypsy-like Protein"/>
    <property type="match status" value="1"/>
</dbReference>
<dbReference type="InterPro" id="IPR005162">
    <property type="entry name" value="Retrotrans_gag_dom"/>
</dbReference>
<gene>
    <name evidence="9" type="primary">TY3B-G</name>
    <name evidence="9" type="ORF">T03_17911</name>
</gene>
<evidence type="ECO:0000256" key="2">
    <source>
        <dbReference type="ARBA" id="ARBA00022679"/>
    </source>
</evidence>
<feature type="domain" description="CCHC-type" evidence="8">
    <location>
        <begin position="320"/>
        <end position="335"/>
    </location>
</feature>
<keyword evidence="5" id="KW-0255">Endonuclease</keyword>
<dbReference type="Gene3D" id="1.10.340.70">
    <property type="match status" value="1"/>
</dbReference>
<dbReference type="GO" id="GO:0003964">
    <property type="term" value="F:RNA-directed DNA polymerase activity"/>
    <property type="evidence" value="ECO:0007669"/>
    <property type="project" value="UniProtKB-EC"/>
</dbReference>
<keyword evidence="3" id="KW-0548">Nucleotidyltransferase</keyword>
<evidence type="ECO:0000313" key="9">
    <source>
        <dbReference type="EMBL" id="KRY47349.1"/>
    </source>
</evidence>
<dbReference type="OrthoDB" id="5920102at2759"/>
<evidence type="ECO:0000259" key="8">
    <source>
        <dbReference type="PROSITE" id="PS50158"/>
    </source>
</evidence>
<feature type="region of interest" description="Disordered" evidence="7">
    <location>
        <begin position="1061"/>
        <end position="1082"/>
    </location>
</feature>
<feature type="region of interest" description="Disordered" evidence="7">
    <location>
        <begin position="54"/>
        <end position="87"/>
    </location>
</feature>
<reference evidence="9 10" key="1">
    <citation type="submission" date="2015-01" db="EMBL/GenBank/DDBJ databases">
        <title>Evolution of Trichinella species and genotypes.</title>
        <authorList>
            <person name="Korhonen P.K."/>
            <person name="Edoardo P."/>
            <person name="Giuseppe L.R."/>
            <person name="Gasser R.B."/>
        </authorList>
    </citation>
    <scope>NUCLEOTIDE SEQUENCE [LARGE SCALE GENOMIC DNA]</scope>
    <source>
        <strain evidence="9">ISS120</strain>
    </source>
</reference>
<accession>A0A0V1CDQ5</accession>
<dbReference type="Gene3D" id="2.40.70.10">
    <property type="entry name" value="Acid Proteases"/>
    <property type="match status" value="1"/>
</dbReference>
<dbReference type="CDD" id="cd00303">
    <property type="entry name" value="retropepsin_like"/>
    <property type="match status" value="1"/>
</dbReference>
<dbReference type="InterPro" id="IPR001878">
    <property type="entry name" value="Znf_CCHC"/>
</dbReference>
<evidence type="ECO:0000256" key="3">
    <source>
        <dbReference type="ARBA" id="ARBA00022695"/>
    </source>
</evidence>
<organism evidence="9 10">
    <name type="scientific">Trichinella britovi</name>
    <name type="common">Parasitic roundworm</name>
    <dbReference type="NCBI Taxonomy" id="45882"/>
    <lineage>
        <taxon>Eukaryota</taxon>
        <taxon>Metazoa</taxon>
        <taxon>Ecdysozoa</taxon>
        <taxon>Nematoda</taxon>
        <taxon>Enoplea</taxon>
        <taxon>Dorylaimia</taxon>
        <taxon>Trichinellida</taxon>
        <taxon>Trichinellidae</taxon>
        <taxon>Trichinella</taxon>
    </lineage>
</organism>
<sequence length="1371" mass="152244">MAVRRVVQSLTQGQAEGPQAGGLSARQWRDQISVDPPRCPPAAKYFYILKRRRPSGDETTRAKTSRPRVTTGELERTRRKRTRRSRPAGVERRFLCADKLPSSVIIPRRWGPVRELVMRRIGNACYGLPPTFSPEMDPVEWLESMEDFFVVTGVPSSQQAASARLSVNIAVRRELFPPGSPRDISWDELKRRFLDIYGHGESLIQLAVRFNGLKQRKNQSIREFAQEVAELGRRAGKSESELVARFICGVSSKEVHRELCLREPTTLVKARQLAENAAELETEVWGSRQRTIENADAGNDNLTTVERSNSRRPARRATVCFRCGEQGHFLRDCPQRRVAARVMPATTSRQPTERTMATINPQTGNVLTVPGRIENTEISLLVDSGALVSVISNQVLDKAISCRKLRGAASAIQLGDRRKMATFGWGGCSAAPGEMEGAAHGRGGNEVGGPGHPGHKFPGYHGAEHGLQREACSDSPPSIGCMGTGVPQEGTGQVTTGKPTQASEGCGQRLHALADAAECSITRKQTLESILRRHSRAISRNDDDLGRTSLVTDRIETGEARPIKQPPRRLPVAQRSVMERLVGQMLESGVIEPASGPWSSPVVLVRKKDGSPRFCVDYRRLNAVTRSHAQPLPRIDDTLDALAGSQWFSTLDLASGGIGNACYGPPPTFSPGMDPVEWLESMEDFFVVTGVPSSQQAASARLSVNIAVRRELFPPGSPRDISWDELKRRFLDIYGHVAELGRRAGKSENELVARFICGVASKEVHRELRLRELKTLVKAHQLAENAAELETEVGGSRQRTTENADVQAVEALTRRKIEQQTTRLKGKGVLPMRKIGPFPLRLPPASDSNPAARALNNGNGDRRLLAMTELQAGHAPSVTGKLNGLEISLLLDSGAVVSVVLLSIWRKSTGVEPLEAAGGSILLSDGRRVRLCGQGTLPLQVGSWKGRIHVAVVESWVVPRILGTNFLDQYVKLIDWQTGEMTMKDGSRVRIIHEPAPATRPGIGCAWITASPREVPLEETVGEGPENDSDELGACERALLDRAECSAQNRRTLRSLPRKYGKAIHRSGRKHQNADALSRRGCKQGGLKCSPAEVPVGAVKLDAAKSIKQWQESDKELQQIREWSTQRTWPQAAPEGSRLLRSLWSQRDRIVVHEGTICWKLETPDTGETRLLQVIPRQRIPKILAAIHNQQSGAHLGVAKTLAKVRQRYHWPQQREDVEDWCRAVPTKKPHAPMQLYEAVRERDKTKLATYWNGPYEVQKKLDWNMCRVKKMKGRRQSLVVHFDRLKPYHGSQLPGEGRQKLQEKRKTRRSRWLRDSIHDLRVEDGTCSARRLLMVRWGSGSKPPRNKPLIYRRAASQGTVSKTMEGSNFS</sequence>
<dbReference type="Pfam" id="PF17921">
    <property type="entry name" value="Integrase_H2C2"/>
    <property type="match status" value="1"/>
</dbReference>
<keyword evidence="4" id="KW-0540">Nuclease</keyword>
<dbReference type="SUPFAM" id="SSF57756">
    <property type="entry name" value="Retrovirus zinc finger-like domains"/>
    <property type="match status" value="1"/>
</dbReference>
<feature type="compositionally biased region" description="Basic residues" evidence="7">
    <location>
        <begin position="77"/>
        <end position="86"/>
    </location>
</feature>
<dbReference type="GO" id="GO:0019899">
    <property type="term" value="F:enzyme binding"/>
    <property type="evidence" value="ECO:0007669"/>
    <property type="project" value="UniProtKB-ARBA"/>
</dbReference>
<dbReference type="PANTHER" id="PTHR37984">
    <property type="entry name" value="PROTEIN CBG26694"/>
    <property type="match status" value="1"/>
</dbReference>
<feature type="region of interest" description="Disordered" evidence="7">
    <location>
        <begin position="1"/>
        <end position="35"/>
    </location>
</feature>
<evidence type="ECO:0000313" key="10">
    <source>
        <dbReference type="Proteomes" id="UP000054653"/>
    </source>
</evidence>
<dbReference type="GO" id="GO:0004519">
    <property type="term" value="F:endonuclease activity"/>
    <property type="evidence" value="ECO:0007669"/>
    <property type="project" value="UniProtKB-KW"/>
</dbReference>
<keyword evidence="2" id="KW-0808">Transferase</keyword>
<dbReference type="GO" id="GO:0008270">
    <property type="term" value="F:zinc ion binding"/>
    <property type="evidence" value="ECO:0007669"/>
    <property type="project" value="UniProtKB-KW"/>
</dbReference>
<dbReference type="InterPro" id="IPR021109">
    <property type="entry name" value="Peptidase_aspartic_dom_sf"/>
</dbReference>
<evidence type="ECO:0000256" key="7">
    <source>
        <dbReference type="SAM" id="MobiDB-lite"/>
    </source>
</evidence>
<evidence type="ECO:0000256" key="6">
    <source>
        <dbReference type="PROSITE-ProRule" id="PRU00047"/>
    </source>
</evidence>
<dbReference type="Pfam" id="PF03732">
    <property type="entry name" value="Retrotrans_gag"/>
    <property type="match status" value="1"/>
</dbReference>
<dbReference type="Gene3D" id="3.30.70.270">
    <property type="match status" value="1"/>
</dbReference>
<dbReference type="Gene3D" id="4.10.60.10">
    <property type="entry name" value="Zinc finger, CCHC-type"/>
    <property type="match status" value="1"/>
</dbReference>
<evidence type="ECO:0000256" key="1">
    <source>
        <dbReference type="ARBA" id="ARBA00012493"/>
    </source>
</evidence>
<dbReference type="Pfam" id="PF22938">
    <property type="entry name" value="Integrase_p58_C"/>
    <property type="match status" value="1"/>
</dbReference>
<dbReference type="InterPro" id="IPR050951">
    <property type="entry name" value="Retrovirus_Pol_polyprotein"/>
</dbReference>